<dbReference type="OrthoDB" id="10319555at2759"/>
<dbReference type="GO" id="GO:0008270">
    <property type="term" value="F:zinc ion binding"/>
    <property type="evidence" value="ECO:0007669"/>
    <property type="project" value="UniProtKB-KW"/>
</dbReference>
<evidence type="ECO:0000313" key="5">
    <source>
        <dbReference type="Proteomes" id="UP000186817"/>
    </source>
</evidence>
<evidence type="ECO:0000256" key="2">
    <source>
        <dbReference type="SAM" id="MobiDB-lite"/>
    </source>
</evidence>
<dbReference type="InterPro" id="IPR000571">
    <property type="entry name" value="Znf_CCCH"/>
</dbReference>
<dbReference type="Proteomes" id="UP000186817">
    <property type="component" value="Unassembled WGS sequence"/>
</dbReference>
<evidence type="ECO:0000313" key="4">
    <source>
        <dbReference type="EMBL" id="OLP97909.1"/>
    </source>
</evidence>
<feature type="domain" description="C3H1-type" evidence="3">
    <location>
        <begin position="361"/>
        <end position="389"/>
    </location>
</feature>
<gene>
    <name evidence="4" type="ORF">AK812_SmicGene19691</name>
</gene>
<keyword evidence="5" id="KW-1185">Reference proteome</keyword>
<keyword evidence="1" id="KW-0863">Zinc-finger</keyword>
<feature type="compositionally biased region" description="Low complexity" evidence="2">
    <location>
        <begin position="424"/>
        <end position="442"/>
    </location>
</feature>
<evidence type="ECO:0000259" key="3">
    <source>
        <dbReference type="PROSITE" id="PS50103"/>
    </source>
</evidence>
<reference evidence="4 5" key="1">
    <citation type="submission" date="2016-02" db="EMBL/GenBank/DDBJ databases">
        <title>Genome analysis of coral dinoflagellate symbionts highlights evolutionary adaptations to a symbiotic lifestyle.</title>
        <authorList>
            <person name="Aranda M."/>
            <person name="Li Y."/>
            <person name="Liew Y.J."/>
            <person name="Baumgarten S."/>
            <person name="Simakov O."/>
            <person name="Wilson M."/>
            <person name="Piel J."/>
            <person name="Ashoor H."/>
            <person name="Bougouffa S."/>
            <person name="Bajic V.B."/>
            <person name="Ryu T."/>
            <person name="Ravasi T."/>
            <person name="Bayer T."/>
            <person name="Micklem G."/>
            <person name="Kim H."/>
            <person name="Bhak J."/>
            <person name="Lajeunesse T.C."/>
            <person name="Voolstra C.R."/>
        </authorList>
    </citation>
    <scope>NUCLEOTIDE SEQUENCE [LARGE SCALE GENOMIC DNA]</scope>
    <source>
        <strain evidence="4 5">CCMP2467</strain>
    </source>
</reference>
<feature type="region of interest" description="Disordered" evidence="2">
    <location>
        <begin position="328"/>
        <end position="364"/>
    </location>
</feature>
<dbReference type="AlphaFoldDB" id="A0A1Q9DRW5"/>
<name>A0A1Q9DRW5_SYMMI</name>
<feature type="region of interest" description="Disordered" evidence="2">
    <location>
        <begin position="411"/>
        <end position="465"/>
    </location>
</feature>
<proteinExistence type="predicted"/>
<accession>A0A1Q9DRW5</accession>
<feature type="compositionally biased region" description="Low complexity" evidence="2">
    <location>
        <begin position="353"/>
        <end position="363"/>
    </location>
</feature>
<keyword evidence="1" id="KW-0479">Metal-binding</keyword>
<organism evidence="4 5">
    <name type="scientific">Symbiodinium microadriaticum</name>
    <name type="common">Dinoflagellate</name>
    <name type="synonym">Zooxanthella microadriatica</name>
    <dbReference type="NCBI Taxonomy" id="2951"/>
    <lineage>
        <taxon>Eukaryota</taxon>
        <taxon>Sar</taxon>
        <taxon>Alveolata</taxon>
        <taxon>Dinophyceae</taxon>
        <taxon>Suessiales</taxon>
        <taxon>Symbiodiniaceae</taxon>
        <taxon>Symbiodinium</taxon>
    </lineage>
</organism>
<comment type="caution">
    <text evidence="4">The sequence shown here is derived from an EMBL/GenBank/DDBJ whole genome shotgun (WGS) entry which is preliminary data.</text>
</comment>
<feature type="zinc finger region" description="C3H1-type" evidence="1">
    <location>
        <begin position="361"/>
        <end position="389"/>
    </location>
</feature>
<evidence type="ECO:0000256" key="1">
    <source>
        <dbReference type="PROSITE-ProRule" id="PRU00723"/>
    </source>
</evidence>
<protein>
    <recommendedName>
        <fullName evidence="3">C3H1-type domain-containing protein</fullName>
    </recommendedName>
</protein>
<dbReference type="EMBL" id="LSRX01000416">
    <property type="protein sequence ID" value="OLP97909.1"/>
    <property type="molecule type" value="Genomic_DNA"/>
</dbReference>
<keyword evidence="1" id="KW-0862">Zinc</keyword>
<sequence length="756" mass="81889">MAAVEKTFQDRVGRFRAETSNQAGASGNGSAEYSGTAGGEVKEDKNFLDGGFRYLRLHLQLLVDRKLDLDRLCPLGAAAERTQVPMNREKILIKYLIIVQLRGQGACGIVSEGLAGADISGYARSIPFIWRMVGESDGCGQKTYAKWLGSTPLERIQLQPQGHLGLSTGKWTRVNARACTMLLQSLTDAVKQDLIARRVVQHATLIMFRLHTVYQPGGASEKTLVLNSLQSPAACETLDDVLVWLRSWPRWIQRCQDLSMQCPDGTVLAKALSSATAKFIVESGDAQFRTQLLRSTLRIDGQPSLDDVKRYHQHLQAELEAVSVSRTIPTTPTIPTPPKVRMATTTGANDKAGTSPTSGTTTTKQPCKYFFKQTGCRRGAKCPYGHDMNTLSKAERSKKCLCCGSEEHRQRECPTKNPKAPARASSSSATTGNSSATTSSTTPRVNRMEPEGEASPVNSSPQGVITGEPVWTLESLLEAASKVASAKAAASSPSLNVVSLRAHYPIAGQCCTFALVDSGAKHALRRAESEEEWQCADPVIVNLAGGESVALRINQAGTILVPLVGPASSASAPIVPLGALVGQLGYSMMWSGTRCRLEGRNGEVLNLRVRDGCPEIAERDALRLIAMLEDKQLQELKNNTAITKRKVKAAAMMMERTWFDHLQSYTTSSISTEALKAVEAAPFFRDVPKQCLAGLAEAAYQEAVVEFGQVVGAFVRRGEREEGPPQGTFMISRYNVNGPRPLRTNEYPYGGAIGVS</sequence>
<dbReference type="PROSITE" id="PS50103">
    <property type="entry name" value="ZF_C3H1"/>
    <property type="match status" value="1"/>
</dbReference>